<dbReference type="PANTHER" id="PTHR24305:SF166">
    <property type="entry name" value="CYTOCHROME P450 12A4, MITOCHONDRIAL-RELATED"/>
    <property type="match status" value="1"/>
</dbReference>
<reference evidence="5 6" key="1">
    <citation type="journal article" date="2020" name="Microb. Ecol.">
        <title>Ecogenomics of the Marine Benthic Filamentous Cyanobacterium Adonisia.</title>
        <authorList>
            <person name="Walter J.M."/>
            <person name="Coutinho F.H."/>
            <person name="Leomil L."/>
            <person name="Hargreaves P.I."/>
            <person name="Campeao M.E."/>
            <person name="Vieira V.V."/>
            <person name="Silva B.S."/>
            <person name="Fistarol G.O."/>
            <person name="Salomon P.S."/>
            <person name="Sawabe T."/>
            <person name="Mino S."/>
            <person name="Hosokawa M."/>
            <person name="Miyashita H."/>
            <person name="Maruyama F."/>
            <person name="van Verk M.C."/>
            <person name="Dutilh B.E."/>
            <person name="Thompson C.C."/>
            <person name="Thompson F.L."/>
        </authorList>
    </citation>
    <scope>NUCLEOTIDE SEQUENCE [LARGE SCALE GENOMIC DNA]</scope>
    <source>
        <strain evidence="5 6">CCMR0081</strain>
    </source>
</reference>
<keyword evidence="6" id="KW-1185">Reference proteome</keyword>
<dbReference type="GO" id="GO:0016705">
    <property type="term" value="F:oxidoreductase activity, acting on paired donors, with incorporation or reduction of molecular oxygen"/>
    <property type="evidence" value="ECO:0007669"/>
    <property type="project" value="InterPro"/>
</dbReference>
<evidence type="ECO:0000313" key="6">
    <source>
        <dbReference type="Proteomes" id="UP000481033"/>
    </source>
</evidence>
<dbReference type="CDD" id="cd11053">
    <property type="entry name" value="CYP110-like"/>
    <property type="match status" value="1"/>
</dbReference>
<sequence>MELAGSKTPHWLQMMKYIIDPIGFLDKTAKRHGDIFTLSGSLSIAESRAVVVVTHPKAIQQIFTRPKEITSPGELHQAMAPFVGDNSLFVVNDVRHQHRRKLLLPPFHGKRLYTYGQSICEITRKIISRHPPNQGFSIYLALQEISLQVILETVLGLHQPGLRQRLRQRYLAYKGYSKNPLVPFLITFPSLRKDLGRWSPWGQFLYLKQQLDELIYDEIRKCRQQNDSTRTDILSLLVSARDETGESMTDDELCDDLRFLFSAGQEPTAIAIAWAMYWLHTHPNILEKLRQELDGLGEDPDPVVVAKLPYLTAVCNETMRISPIIPFTSPRLVQTPVELMGYQLNPNTILDCCIYLVHQREDLYPEPKKFRPERFLERKFSYYEFLPFGGGERGCIAQPLAEYEIKLVLATLVSHYEWTLINRRPERYHVAGTFLTPANGIQVKITNLRQPQRQRSPQFVA</sequence>
<dbReference type="PRINTS" id="PR00463">
    <property type="entry name" value="EP450I"/>
</dbReference>
<proteinExistence type="inferred from homology"/>
<dbReference type="SUPFAM" id="SSF48264">
    <property type="entry name" value="Cytochrome P450"/>
    <property type="match status" value="1"/>
</dbReference>
<feature type="binding site" description="axial binding residue" evidence="3">
    <location>
        <position position="395"/>
    </location>
    <ligand>
        <name>heme</name>
        <dbReference type="ChEBI" id="CHEBI:30413"/>
    </ligand>
    <ligandPart>
        <name>Fe</name>
        <dbReference type="ChEBI" id="CHEBI:18248"/>
    </ligandPart>
</feature>
<evidence type="ECO:0000256" key="2">
    <source>
        <dbReference type="ARBA" id="ARBA00010617"/>
    </source>
</evidence>
<keyword evidence="4" id="KW-0503">Monooxygenase</keyword>
<evidence type="ECO:0000256" key="1">
    <source>
        <dbReference type="ARBA" id="ARBA00001971"/>
    </source>
</evidence>
<dbReference type="GO" id="GO:0004497">
    <property type="term" value="F:monooxygenase activity"/>
    <property type="evidence" value="ECO:0007669"/>
    <property type="project" value="UniProtKB-KW"/>
</dbReference>
<protein>
    <submittedName>
        <fullName evidence="5">Cytochrome P450</fullName>
    </submittedName>
</protein>
<dbReference type="PANTHER" id="PTHR24305">
    <property type="entry name" value="CYTOCHROME P450"/>
    <property type="match status" value="1"/>
</dbReference>
<comment type="cofactor">
    <cofactor evidence="1 3">
        <name>heme</name>
        <dbReference type="ChEBI" id="CHEBI:30413"/>
    </cofactor>
</comment>
<dbReference type="EMBL" id="QXHD01000004">
    <property type="protein sequence ID" value="NEZ55871.1"/>
    <property type="molecule type" value="Genomic_DNA"/>
</dbReference>
<evidence type="ECO:0000256" key="4">
    <source>
        <dbReference type="RuleBase" id="RU000461"/>
    </source>
</evidence>
<dbReference type="Pfam" id="PF00067">
    <property type="entry name" value="p450"/>
    <property type="match status" value="1"/>
</dbReference>
<keyword evidence="3 4" id="KW-0349">Heme</keyword>
<dbReference type="PRINTS" id="PR00385">
    <property type="entry name" value="P450"/>
</dbReference>
<dbReference type="Proteomes" id="UP000481033">
    <property type="component" value="Unassembled WGS sequence"/>
</dbReference>
<dbReference type="AlphaFoldDB" id="A0A6M0RJN7"/>
<dbReference type="InterPro" id="IPR050121">
    <property type="entry name" value="Cytochrome_P450_monoxygenase"/>
</dbReference>
<dbReference type="RefSeq" id="WP_163697775.1">
    <property type="nucleotide sequence ID" value="NZ_QXHD01000004.1"/>
</dbReference>
<dbReference type="InterPro" id="IPR002401">
    <property type="entry name" value="Cyt_P450_E_grp-I"/>
</dbReference>
<dbReference type="InterPro" id="IPR036396">
    <property type="entry name" value="Cyt_P450_sf"/>
</dbReference>
<comment type="similarity">
    <text evidence="2 4">Belongs to the cytochrome P450 family.</text>
</comment>
<evidence type="ECO:0000256" key="3">
    <source>
        <dbReference type="PIRSR" id="PIRSR602401-1"/>
    </source>
</evidence>
<keyword evidence="4" id="KW-0560">Oxidoreductase</keyword>
<dbReference type="GO" id="GO:0005506">
    <property type="term" value="F:iron ion binding"/>
    <property type="evidence" value="ECO:0007669"/>
    <property type="project" value="InterPro"/>
</dbReference>
<dbReference type="InterPro" id="IPR001128">
    <property type="entry name" value="Cyt_P450"/>
</dbReference>
<dbReference type="Gene3D" id="1.10.630.10">
    <property type="entry name" value="Cytochrome P450"/>
    <property type="match status" value="1"/>
</dbReference>
<gene>
    <name evidence="5" type="ORF">DXZ20_09325</name>
</gene>
<keyword evidence="3 4" id="KW-0479">Metal-binding</keyword>
<evidence type="ECO:0000313" key="5">
    <source>
        <dbReference type="EMBL" id="NEZ55871.1"/>
    </source>
</evidence>
<dbReference type="InterPro" id="IPR017972">
    <property type="entry name" value="Cyt_P450_CS"/>
</dbReference>
<name>A0A6M0RJN7_9CYAN</name>
<comment type="caution">
    <text evidence="5">The sequence shown here is derived from an EMBL/GenBank/DDBJ whole genome shotgun (WGS) entry which is preliminary data.</text>
</comment>
<dbReference type="GO" id="GO:0020037">
    <property type="term" value="F:heme binding"/>
    <property type="evidence" value="ECO:0007669"/>
    <property type="project" value="InterPro"/>
</dbReference>
<dbReference type="PROSITE" id="PS00086">
    <property type="entry name" value="CYTOCHROME_P450"/>
    <property type="match status" value="1"/>
</dbReference>
<keyword evidence="3 4" id="KW-0408">Iron</keyword>
<organism evidence="5 6">
    <name type="scientific">Adonisia turfae CCMR0081</name>
    <dbReference type="NCBI Taxonomy" id="2292702"/>
    <lineage>
        <taxon>Bacteria</taxon>
        <taxon>Bacillati</taxon>
        <taxon>Cyanobacteriota</taxon>
        <taxon>Adonisia</taxon>
        <taxon>Adonisia turfae</taxon>
    </lineage>
</organism>
<accession>A0A6M0RJN7</accession>